<feature type="region of interest" description="Disordered" evidence="1">
    <location>
        <begin position="103"/>
        <end position="128"/>
    </location>
</feature>
<feature type="region of interest" description="Disordered" evidence="1">
    <location>
        <begin position="1"/>
        <end position="31"/>
    </location>
</feature>
<organism evidence="2 3">
    <name type="scientific">Methylobacterium indicum</name>
    <dbReference type="NCBI Taxonomy" id="1775910"/>
    <lineage>
        <taxon>Bacteria</taxon>
        <taxon>Pseudomonadati</taxon>
        <taxon>Pseudomonadota</taxon>
        <taxon>Alphaproteobacteria</taxon>
        <taxon>Hyphomicrobiales</taxon>
        <taxon>Methylobacteriaceae</taxon>
        <taxon>Methylobacterium</taxon>
    </lineage>
</organism>
<feature type="compositionally biased region" description="Low complexity" evidence="1">
    <location>
        <begin position="11"/>
        <end position="31"/>
    </location>
</feature>
<dbReference type="EMBL" id="AP024145">
    <property type="protein sequence ID" value="BCM86126.1"/>
    <property type="molecule type" value="Genomic_DNA"/>
</dbReference>
<dbReference type="AlphaFoldDB" id="A0A8H8WX47"/>
<feature type="compositionally biased region" description="Low complexity" evidence="1">
    <location>
        <begin position="50"/>
        <end position="64"/>
    </location>
</feature>
<dbReference type="Proteomes" id="UP000663508">
    <property type="component" value="Chromosome"/>
</dbReference>
<proteinExistence type="predicted"/>
<sequence length="128" mass="13147">MLPKRRPSPPCRSRNPKCSRAGARTRTSARAVPIPCAKPASLPALLPDPAARAAAPGRPAAGLSHTVGRLGNSRRNGAGRIFSGARCGEPDFRGTCLAALPDATVRRGIEAGSGSGDPRDREDVSEGG</sequence>
<reference evidence="2" key="1">
    <citation type="submission" date="2020-11" db="EMBL/GenBank/DDBJ databases">
        <title>Complete genome sequence of a novel pathogenic Methylobacterium strain isolated from rice in Vietnam.</title>
        <authorList>
            <person name="Lai K."/>
            <person name="Okazaki S."/>
            <person name="Higashi K."/>
            <person name="Mori H."/>
            <person name="Toyoda A."/>
            <person name="Kurokawa K."/>
        </authorList>
    </citation>
    <scope>NUCLEOTIDE SEQUENCE</scope>
    <source>
        <strain evidence="2">VL1</strain>
    </source>
</reference>
<gene>
    <name evidence="2" type="ORF">mvi_45870</name>
</gene>
<feature type="compositionally biased region" description="Basic and acidic residues" evidence="1">
    <location>
        <begin position="117"/>
        <end position="128"/>
    </location>
</feature>
<evidence type="ECO:0000256" key="1">
    <source>
        <dbReference type="SAM" id="MobiDB-lite"/>
    </source>
</evidence>
<dbReference type="KEGG" id="mind:mvi_45870"/>
<name>A0A8H8WX47_9HYPH</name>
<feature type="region of interest" description="Disordered" evidence="1">
    <location>
        <begin position="50"/>
        <end position="78"/>
    </location>
</feature>
<accession>A0A8H8WX47</accession>
<protein>
    <submittedName>
        <fullName evidence="2">Uncharacterized protein</fullName>
    </submittedName>
</protein>
<evidence type="ECO:0000313" key="2">
    <source>
        <dbReference type="EMBL" id="BCM86126.1"/>
    </source>
</evidence>
<evidence type="ECO:0000313" key="3">
    <source>
        <dbReference type="Proteomes" id="UP000663508"/>
    </source>
</evidence>